<keyword evidence="13" id="KW-1185">Reference proteome</keyword>
<dbReference type="HOGENOM" id="CLU_095787_0_0_9"/>
<accession>D4LFG8</accession>
<dbReference type="InterPro" id="IPR001185">
    <property type="entry name" value="MS_channel"/>
</dbReference>
<gene>
    <name evidence="10" type="primary">mscL</name>
    <name evidence="12" type="ordered locus">RUM_23720</name>
</gene>
<evidence type="ECO:0000256" key="8">
    <source>
        <dbReference type="ARBA" id="ARBA00023136"/>
    </source>
</evidence>
<feature type="transmembrane region" description="Helical" evidence="10">
    <location>
        <begin position="119"/>
        <end position="137"/>
    </location>
</feature>
<proteinExistence type="inferred from homology"/>
<evidence type="ECO:0000256" key="4">
    <source>
        <dbReference type="ARBA" id="ARBA00022475"/>
    </source>
</evidence>
<dbReference type="NCBIfam" id="NF001843">
    <property type="entry name" value="PRK00567.1-4"/>
    <property type="match status" value="1"/>
</dbReference>
<evidence type="ECO:0000256" key="11">
    <source>
        <dbReference type="SAM" id="MobiDB-lite"/>
    </source>
</evidence>
<dbReference type="InterPro" id="IPR037673">
    <property type="entry name" value="MSC/AndL"/>
</dbReference>
<protein>
    <recommendedName>
        <fullName evidence="10">Large-conductance mechanosensitive channel</fullName>
    </recommendedName>
</protein>
<sequence>MKGRFPTRKRKKDFIMAETNAPAPQTPAPQTPQPAQKVKTASDSARSILKEFKDFISRGNVLDMAVGIIVGGAFTSIVSSLVDDLLMPLIGTLLVGINFKSLGVTIPWGNHPYLNFGSFIQQVIVFLLTAACVFTLVKTVNKITHKQKAAPPAPPKPTKEQELLTEIRDLLKAQAEK</sequence>
<dbReference type="InterPro" id="IPR036019">
    <property type="entry name" value="MscL_channel"/>
</dbReference>
<evidence type="ECO:0000256" key="6">
    <source>
        <dbReference type="ARBA" id="ARBA00022989"/>
    </source>
</evidence>
<dbReference type="AlphaFoldDB" id="D4LFG8"/>
<dbReference type="PROSITE" id="PS01327">
    <property type="entry name" value="MSCL"/>
    <property type="match status" value="1"/>
</dbReference>
<keyword evidence="8 10" id="KW-0472">Membrane</keyword>
<comment type="subcellular location">
    <subcellularLocation>
        <location evidence="1 10">Cell membrane</location>
        <topology evidence="1 10">Multi-pass membrane protein</topology>
    </subcellularLocation>
</comment>
<dbReference type="KEGG" id="rch:RUM_23720"/>
<dbReference type="SUPFAM" id="SSF81330">
    <property type="entry name" value="Gated mechanosensitive channel"/>
    <property type="match status" value="1"/>
</dbReference>
<evidence type="ECO:0000256" key="3">
    <source>
        <dbReference type="ARBA" id="ARBA00022448"/>
    </source>
</evidence>
<keyword evidence="6 10" id="KW-1133">Transmembrane helix</keyword>
<dbReference type="GO" id="GO:0008381">
    <property type="term" value="F:mechanosensitive monoatomic ion channel activity"/>
    <property type="evidence" value="ECO:0007669"/>
    <property type="project" value="UniProtKB-UniRule"/>
</dbReference>
<feature type="region of interest" description="Disordered" evidence="11">
    <location>
        <begin position="1"/>
        <end position="39"/>
    </location>
</feature>
<dbReference type="PATRIC" id="fig|213810.4.peg.2263"/>
<dbReference type="PANTHER" id="PTHR30266">
    <property type="entry name" value="MECHANOSENSITIVE CHANNEL MSCL"/>
    <property type="match status" value="1"/>
</dbReference>
<feature type="compositionally biased region" description="Basic residues" evidence="11">
    <location>
        <begin position="1"/>
        <end position="12"/>
    </location>
</feature>
<dbReference type="EMBL" id="FP929052">
    <property type="protein sequence ID" value="CBL18363.1"/>
    <property type="molecule type" value="Genomic_DNA"/>
</dbReference>
<dbReference type="NCBIfam" id="TIGR00220">
    <property type="entry name" value="mscL"/>
    <property type="match status" value="1"/>
</dbReference>
<dbReference type="Pfam" id="PF01741">
    <property type="entry name" value="MscL"/>
    <property type="match status" value="1"/>
</dbReference>
<keyword evidence="4 10" id="KW-1003">Cell membrane</keyword>
<comment type="subunit">
    <text evidence="10">Homopentamer.</text>
</comment>
<comment type="similarity">
    <text evidence="2 10">Belongs to the MscL family.</text>
</comment>
<dbReference type="PRINTS" id="PR01264">
    <property type="entry name" value="MECHCHANNEL"/>
</dbReference>
<reference evidence="12" key="1">
    <citation type="submission" date="2010-03" db="EMBL/GenBank/DDBJ databases">
        <title>The genome sequence of Ruminococcus sp. 18P13.</title>
        <authorList>
            <consortium name="metaHIT consortium -- http://www.metahit.eu/"/>
            <person name="Pajon A."/>
            <person name="Turner K."/>
            <person name="Parkhill J."/>
            <person name="Bernalier A."/>
        </authorList>
    </citation>
    <scope>NUCLEOTIDE SEQUENCE [LARGE SCALE GENOMIC DNA]</scope>
    <source>
        <strain evidence="12">Type strain: 18P13</strain>
    </source>
</reference>
<evidence type="ECO:0000256" key="1">
    <source>
        <dbReference type="ARBA" id="ARBA00004651"/>
    </source>
</evidence>
<name>D4LFG8_RUMC1</name>
<evidence type="ECO:0000256" key="5">
    <source>
        <dbReference type="ARBA" id="ARBA00022692"/>
    </source>
</evidence>
<keyword evidence="9 10" id="KW-0407">Ion channel</keyword>
<evidence type="ECO:0000256" key="10">
    <source>
        <dbReference type="HAMAP-Rule" id="MF_00115"/>
    </source>
</evidence>
<dbReference type="InterPro" id="IPR019823">
    <property type="entry name" value="Mechanosensitive_channel_CS"/>
</dbReference>
<dbReference type="PANTHER" id="PTHR30266:SF2">
    <property type="entry name" value="LARGE-CONDUCTANCE MECHANOSENSITIVE CHANNEL"/>
    <property type="match status" value="1"/>
</dbReference>
<evidence type="ECO:0000313" key="12">
    <source>
        <dbReference type="EMBL" id="CBL18363.1"/>
    </source>
</evidence>
<evidence type="ECO:0000313" key="13">
    <source>
        <dbReference type="Proteomes" id="UP000007054"/>
    </source>
</evidence>
<dbReference type="Gene3D" id="1.10.1200.120">
    <property type="entry name" value="Large-conductance mechanosensitive channel, MscL, domain 1"/>
    <property type="match status" value="1"/>
</dbReference>
<evidence type="ECO:0000256" key="2">
    <source>
        <dbReference type="ARBA" id="ARBA00007254"/>
    </source>
</evidence>
<dbReference type="HAMAP" id="MF_00115">
    <property type="entry name" value="MscL"/>
    <property type="match status" value="1"/>
</dbReference>
<keyword evidence="5 10" id="KW-0812">Transmembrane</keyword>
<keyword evidence="3 10" id="KW-0813">Transport</keyword>
<comment type="function">
    <text evidence="10">Channel that opens in response to stretch forces in the membrane lipid bilayer. May participate in the regulation of osmotic pressure changes within the cell.</text>
</comment>
<dbReference type="STRING" id="213810.RUM_23720"/>
<feature type="transmembrane region" description="Helical" evidence="10">
    <location>
        <begin position="61"/>
        <end position="82"/>
    </location>
</feature>
<dbReference type="Proteomes" id="UP000007054">
    <property type="component" value="Chromosome"/>
</dbReference>
<organism evidence="12 13">
    <name type="scientific">Ruminococcus champanellensis (strain DSM 18848 / JCM 17042 / KCTC 15320 / 18P13)</name>
    <dbReference type="NCBI Taxonomy" id="213810"/>
    <lineage>
        <taxon>Bacteria</taxon>
        <taxon>Bacillati</taxon>
        <taxon>Bacillota</taxon>
        <taxon>Clostridia</taxon>
        <taxon>Eubacteriales</taxon>
        <taxon>Oscillospiraceae</taxon>
        <taxon>Ruminococcus</taxon>
    </lineage>
</organism>
<reference evidence="12" key="2">
    <citation type="submission" date="2010-03" db="EMBL/GenBank/DDBJ databases">
        <authorList>
            <person name="Pajon A."/>
        </authorList>
    </citation>
    <scope>NUCLEOTIDE SEQUENCE</scope>
    <source>
        <strain evidence="12">Type strain: 18P13</strain>
    </source>
</reference>
<evidence type="ECO:0000256" key="7">
    <source>
        <dbReference type="ARBA" id="ARBA00023065"/>
    </source>
</evidence>
<evidence type="ECO:0000256" key="9">
    <source>
        <dbReference type="ARBA" id="ARBA00023303"/>
    </source>
</evidence>
<keyword evidence="7 10" id="KW-0406">Ion transport</keyword>
<dbReference type="GO" id="GO:0005886">
    <property type="term" value="C:plasma membrane"/>
    <property type="evidence" value="ECO:0007669"/>
    <property type="project" value="UniProtKB-SubCell"/>
</dbReference>